<evidence type="ECO:0000313" key="7">
    <source>
        <dbReference type="EMBL" id="PMS15115.1"/>
    </source>
</evidence>
<gene>
    <name evidence="7" type="ORF">C0Z18_28545</name>
</gene>
<feature type="transmembrane region" description="Helical" evidence="6">
    <location>
        <begin position="276"/>
        <end position="297"/>
    </location>
</feature>
<feature type="transmembrane region" description="Helical" evidence="6">
    <location>
        <begin position="186"/>
        <end position="204"/>
    </location>
</feature>
<dbReference type="SUPFAM" id="SSF103473">
    <property type="entry name" value="MFS general substrate transporter"/>
    <property type="match status" value="1"/>
</dbReference>
<dbReference type="PANTHER" id="PTHR23513:SF6">
    <property type="entry name" value="MAJOR FACILITATOR SUPERFAMILY ASSOCIATED DOMAIN-CONTAINING PROTEIN"/>
    <property type="match status" value="1"/>
</dbReference>
<evidence type="ECO:0000313" key="8">
    <source>
        <dbReference type="Proteomes" id="UP000235616"/>
    </source>
</evidence>
<keyword evidence="4 6" id="KW-1133">Transmembrane helix</keyword>
<evidence type="ECO:0000256" key="6">
    <source>
        <dbReference type="SAM" id="Phobius"/>
    </source>
</evidence>
<reference evidence="7 8" key="1">
    <citation type="submission" date="2018-01" db="EMBL/GenBank/DDBJ databases">
        <title>Whole genome analyses suggest that Burkholderia sensu lato contains two further novel genera in the rhizoxinica-symbiotica group Mycetohabitans gen. nov., and Trinickia gen. nov.: implications for the evolution of diazotrophy and nodulation in the Burkholderiaceae.</title>
        <authorList>
            <person name="Estrada-de los Santos P."/>
            <person name="Palmer M."/>
            <person name="Chavez-Ramirez B."/>
            <person name="Beukes C."/>
            <person name="Steenkamp E.T."/>
            <person name="Hirsch A.M."/>
            <person name="Manyaka P."/>
            <person name="Maluk M."/>
            <person name="Lafos M."/>
            <person name="Crook M."/>
            <person name="Gross E."/>
            <person name="Simon M.F."/>
            <person name="Bueno dos Reis Junior F."/>
            <person name="Poole P.S."/>
            <person name="Venter S.N."/>
            <person name="James E.K."/>
        </authorList>
    </citation>
    <scope>NUCLEOTIDE SEQUENCE [LARGE SCALE GENOMIC DNA]</scope>
    <source>
        <strain evidence="7 8">GIMN1.004</strain>
    </source>
</reference>
<feature type="transmembrane region" description="Helical" evidence="6">
    <location>
        <begin position="374"/>
        <end position="394"/>
    </location>
</feature>
<feature type="transmembrane region" description="Helical" evidence="6">
    <location>
        <begin position="92"/>
        <end position="109"/>
    </location>
</feature>
<evidence type="ECO:0000256" key="1">
    <source>
        <dbReference type="ARBA" id="ARBA00004651"/>
    </source>
</evidence>
<dbReference type="Proteomes" id="UP000235616">
    <property type="component" value="Unassembled WGS sequence"/>
</dbReference>
<evidence type="ECO:0008006" key="9">
    <source>
        <dbReference type="Google" id="ProtNLM"/>
    </source>
</evidence>
<feature type="transmembrane region" description="Helical" evidence="6">
    <location>
        <begin position="161"/>
        <end position="180"/>
    </location>
</feature>
<comment type="caution">
    <text evidence="7">The sequence shown here is derived from an EMBL/GenBank/DDBJ whole genome shotgun (WGS) entry which is preliminary data.</text>
</comment>
<keyword evidence="2" id="KW-1003">Cell membrane</keyword>
<accession>A0A2N7VD92</accession>
<keyword evidence="5 6" id="KW-0472">Membrane</keyword>
<dbReference type="GO" id="GO:0005886">
    <property type="term" value="C:plasma membrane"/>
    <property type="evidence" value="ECO:0007669"/>
    <property type="project" value="UniProtKB-SubCell"/>
</dbReference>
<sequence>MVTSKGFSMSSRGGELFNKARNGTHSILRWQIGNLALSSLHQGIPAIAAWSMVGQGSDSVLLGSFIGMLTAGEMLGTFTIARALRIMNERTALFVCSLTFILCAVLSLAWSSATGLAYGRIYLYIAAIFFGCSNGWRSSIFEIFIARHCSDTMAALELRRLIRYSMISAVIGPSLAGIFLTWRNTHFAMALAFCAAAAPVLLLVPWNHSEIDKNAISDLETARSSGGTLLRGGALLARLRPMWTLLAISFSAQACLSVFFSFVLPAFTSRAGLPPWAMTSFENVFSIFGFVMGGLIIRRACKGDKRKPIVLLGASIAVCVMAFSQLFGARLTTFELTFAAGALAAVMGSAAVALDSIVNPLIYLTVPKTHQAEFVQFTAIVHRFVLLSAAWFAGYLTGHVGFAVVCFAAGALLAIVMLAGGLGRIIAPLLKLEDHEIPGAYGRLFPFLFGQDVEK</sequence>
<name>A0A2N7VD92_9BURK</name>
<keyword evidence="3 6" id="KW-0812">Transmembrane</keyword>
<evidence type="ECO:0000256" key="3">
    <source>
        <dbReference type="ARBA" id="ARBA00022692"/>
    </source>
</evidence>
<dbReference type="AlphaFoldDB" id="A0A2N7VD92"/>
<feature type="transmembrane region" description="Helical" evidence="6">
    <location>
        <begin position="60"/>
        <end position="80"/>
    </location>
</feature>
<comment type="subcellular location">
    <subcellularLocation>
        <location evidence="1">Cell membrane</location>
        <topology evidence="1">Multi-pass membrane protein</topology>
    </subcellularLocation>
</comment>
<proteinExistence type="predicted"/>
<dbReference type="InterPro" id="IPR036259">
    <property type="entry name" value="MFS_trans_sf"/>
</dbReference>
<feature type="transmembrane region" description="Helical" evidence="6">
    <location>
        <begin position="400"/>
        <end position="422"/>
    </location>
</feature>
<feature type="transmembrane region" description="Helical" evidence="6">
    <location>
        <begin position="121"/>
        <end position="140"/>
    </location>
</feature>
<dbReference type="RefSeq" id="WP_102648798.1">
    <property type="nucleotide sequence ID" value="NZ_PNYA01000035.1"/>
</dbReference>
<dbReference type="Gene3D" id="1.20.1250.20">
    <property type="entry name" value="MFS general substrate transporter like domains"/>
    <property type="match status" value="1"/>
</dbReference>
<dbReference type="PANTHER" id="PTHR23513">
    <property type="entry name" value="INTEGRAL MEMBRANE EFFLUX PROTEIN-RELATED"/>
    <property type="match status" value="1"/>
</dbReference>
<dbReference type="EMBL" id="PNYA01000035">
    <property type="protein sequence ID" value="PMS15115.1"/>
    <property type="molecule type" value="Genomic_DNA"/>
</dbReference>
<evidence type="ECO:0000256" key="5">
    <source>
        <dbReference type="ARBA" id="ARBA00023136"/>
    </source>
</evidence>
<feature type="transmembrane region" description="Helical" evidence="6">
    <location>
        <begin position="309"/>
        <end position="327"/>
    </location>
</feature>
<evidence type="ECO:0000256" key="4">
    <source>
        <dbReference type="ARBA" id="ARBA00022989"/>
    </source>
</evidence>
<evidence type="ECO:0000256" key="2">
    <source>
        <dbReference type="ARBA" id="ARBA00022475"/>
    </source>
</evidence>
<feature type="transmembrane region" description="Helical" evidence="6">
    <location>
        <begin position="243"/>
        <end position="264"/>
    </location>
</feature>
<keyword evidence="8" id="KW-1185">Reference proteome</keyword>
<protein>
    <recommendedName>
        <fullName evidence="9">MFS transporter</fullName>
    </recommendedName>
</protein>
<feature type="transmembrane region" description="Helical" evidence="6">
    <location>
        <begin position="339"/>
        <end position="362"/>
    </location>
</feature>
<organism evidence="7 8">
    <name type="scientific">Trinickia dabaoshanensis</name>
    <dbReference type="NCBI Taxonomy" id="564714"/>
    <lineage>
        <taxon>Bacteria</taxon>
        <taxon>Pseudomonadati</taxon>
        <taxon>Pseudomonadota</taxon>
        <taxon>Betaproteobacteria</taxon>
        <taxon>Burkholderiales</taxon>
        <taxon>Burkholderiaceae</taxon>
        <taxon>Trinickia</taxon>
    </lineage>
</organism>